<evidence type="ECO:0000313" key="4">
    <source>
        <dbReference type="Proteomes" id="UP000030949"/>
    </source>
</evidence>
<gene>
    <name evidence="3" type="ORF">JZ00_09495</name>
</gene>
<dbReference type="Pfam" id="PF18912">
    <property type="entry name" value="DZR_2"/>
    <property type="match status" value="1"/>
</dbReference>
<comment type="similarity">
    <text evidence="1">Belongs to the ComF/GntX family.</text>
</comment>
<dbReference type="PANTHER" id="PTHR47505">
    <property type="entry name" value="DNA UTILIZATION PROTEIN YHGH"/>
    <property type="match status" value="1"/>
</dbReference>
<reference evidence="4" key="1">
    <citation type="submission" date="2015-03" db="EMBL/GenBank/DDBJ databases">
        <title>Pseudomonas frederiksbergensis hydrocarbon degrader.</title>
        <authorList>
            <person name="Brown L.M."/>
            <person name="Ruiz O.N."/>
            <person name="Mueller S."/>
            <person name="Gunasekera T.S."/>
        </authorList>
    </citation>
    <scope>NUCLEOTIDE SEQUENCE [LARGE SCALE GENOMIC DNA]</scope>
    <source>
        <strain evidence="4">SI8</strain>
    </source>
</reference>
<dbReference type="OrthoDB" id="9793412at2"/>
<keyword evidence="3" id="KW-0328">Glycosyltransferase</keyword>
<name>A0A0B1Z7E4_9PSED</name>
<proteinExistence type="inferred from homology"/>
<dbReference type="Proteomes" id="UP000030949">
    <property type="component" value="Unassembled WGS sequence"/>
</dbReference>
<accession>A0A0B1Z7E4</accession>
<dbReference type="InterPro" id="IPR000836">
    <property type="entry name" value="PRTase_dom"/>
</dbReference>
<dbReference type="EMBL" id="JQGJ01000004">
    <property type="protein sequence ID" value="KHK65268.1"/>
    <property type="molecule type" value="Genomic_DNA"/>
</dbReference>
<dbReference type="InterPro" id="IPR051910">
    <property type="entry name" value="ComF/GntX_DNA_util-trans"/>
</dbReference>
<feature type="domain" description="Double zinc ribbon" evidence="2">
    <location>
        <begin position="21"/>
        <end position="67"/>
    </location>
</feature>
<dbReference type="InterPro" id="IPR029057">
    <property type="entry name" value="PRTase-like"/>
</dbReference>
<dbReference type="InterPro" id="IPR044005">
    <property type="entry name" value="DZR_2"/>
</dbReference>
<protein>
    <submittedName>
        <fullName evidence="3">Amidophosphoribosyltransferase</fullName>
    </submittedName>
</protein>
<evidence type="ECO:0000313" key="3">
    <source>
        <dbReference type="EMBL" id="KHK65268.1"/>
    </source>
</evidence>
<dbReference type="Gene3D" id="3.40.50.2020">
    <property type="match status" value="1"/>
</dbReference>
<dbReference type="GO" id="GO:0016757">
    <property type="term" value="F:glycosyltransferase activity"/>
    <property type="evidence" value="ECO:0007669"/>
    <property type="project" value="UniProtKB-KW"/>
</dbReference>
<evidence type="ECO:0000259" key="2">
    <source>
        <dbReference type="Pfam" id="PF18912"/>
    </source>
</evidence>
<keyword evidence="3" id="KW-0808">Transferase</keyword>
<dbReference type="PANTHER" id="PTHR47505:SF1">
    <property type="entry name" value="DNA UTILIZATION PROTEIN YHGH"/>
    <property type="match status" value="1"/>
</dbReference>
<dbReference type="CDD" id="cd06223">
    <property type="entry name" value="PRTases_typeI"/>
    <property type="match status" value="1"/>
</dbReference>
<sequence>MRCQPRYKLPVYIWLKNKQPCLLCGETTDTPQPICTPCESELPWLGDQCSVCALPLPTPALRCGQCATRPPAFERVVAPWIYDFPVDTLVTRFKHQAKWPLGRLLGELLAQSVQHHFDEGLERPDALVPVPLAARRLRQRGFNQATLLARWLSGPLEIPCEENLLQRVQDTPAQQALDAPARRRNLRHAFALAPGATLRNRHLALVDDVLTTGATAQTLARLLLDAGAARVDVYCLARTPKPGDPA</sequence>
<organism evidence="3 4">
    <name type="scientific">Pseudomonas frederiksbergensis</name>
    <dbReference type="NCBI Taxonomy" id="104087"/>
    <lineage>
        <taxon>Bacteria</taxon>
        <taxon>Pseudomonadati</taxon>
        <taxon>Pseudomonadota</taxon>
        <taxon>Gammaproteobacteria</taxon>
        <taxon>Pseudomonadales</taxon>
        <taxon>Pseudomonadaceae</taxon>
        <taxon>Pseudomonas</taxon>
    </lineage>
</organism>
<comment type="caution">
    <text evidence="3">The sequence shown here is derived from an EMBL/GenBank/DDBJ whole genome shotgun (WGS) entry which is preliminary data.</text>
</comment>
<dbReference type="RefSeq" id="WP_039590688.1">
    <property type="nucleotide sequence ID" value="NZ_JQGJ02000003.1"/>
</dbReference>
<dbReference type="AlphaFoldDB" id="A0A0B1Z7E4"/>
<dbReference type="SUPFAM" id="SSF53271">
    <property type="entry name" value="PRTase-like"/>
    <property type="match status" value="1"/>
</dbReference>
<evidence type="ECO:0000256" key="1">
    <source>
        <dbReference type="ARBA" id="ARBA00008007"/>
    </source>
</evidence>